<dbReference type="InterPro" id="IPR015927">
    <property type="entry name" value="Peptidase_S24_S26A/B/C"/>
</dbReference>
<evidence type="ECO:0000256" key="6">
    <source>
        <dbReference type="ARBA" id="ARBA00021755"/>
    </source>
</evidence>
<feature type="compositionally biased region" description="Basic and acidic residues" evidence="13">
    <location>
        <begin position="31"/>
        <end position="44"/>
    </location>
</feature>
<dbReference type="InterPro" id="IPR019758">
    <property type="entry name" value="Pept_S26A_signal_pept_1_CS"/>
</dbReference>
<dbReference type="Pfam" id="PF00717">
    <property type="entry name" value="Peptidase_S24"/>
    <property type="match status" value="1"/>
</dbReference>
<dbReference type="Gene3D" id="2.10.109.10">
    <property type="entry name" value="Umud Fragment, subunit A"/>
    <property type="match status" value="1"/>
</dbReference>
<keyword evidence="11 14" id="KW-0472">Membrane</keyword>
<evidence type="ECO:0000256" key="12">
    <source>
        <dbReference type="ARBA" id="ARBA00045533"/>
    </source>
</evidence>
<dbReference type="InterPro" id="IPR036286">
    <property type="entry name" value="LexA/Signal_pep-like_sf"/>
</dbReference>
<comment type="catalytic activity">
    <reaction evidence="1">
        <text>Cleavage of hydrophobic, N-terminal signal or leader sequences from secreted and periplasmic proteins.</text>
        <dbReference type="EC" id="3.4.21.89"/>
    </reaction>
</comment>
<evidence type="ECO:0000313" key="17">
    <source>
        <dbReference type="Proteomes" id="UP001281761"/>
    </source>
</evidence>
<feature type="transmembrane region" description="Helical" evidence="14">
    <location>
        <begin position="202"/>
        <end position="218"/>
    </location>
</feature>
<evidence type="ECO:0000256" key="14">
    <source>
        <dbReference type="SAM" id="Phobius"/>
    </source>
</evidence>
<evidence type="ECO:0000256" key="13">
    <source>
        <dbReference type="SAM" id="MobiDB-lite"/>
    </source>
</evidence>
<evidence type="ECO:0000256" key="5">
    <source>
        <dbReference type="ARBA" id="ARBA00019685"/>
    </source>
</evidence>
<dbReference type="Proteomes" id="UP001281761">
    <property type="component" value="Unassembled WGS sequence"/>
</dbReference>
<feature type="transmembrane region" description="Helical" evidence="14">
    <location>
        <begin position="72"/>
        <end position="91"/>
    </location>
</feature>
<evidence type="ECO:0000256" key="8">
    <source>
        <dbReference type="ARBA" id="ARBA00022692"/>
    </source>
</evidence>
<comment type="similarity">
    <text evidence="3">Belongs to the peptidase S26B family.</text>
</comment>
<keyword evidence="16" id="KW-0378">Hydrolase</keyword>
<sequence length="249" mass="28145">MPENKKDSSRSRTPASKRDPSPKKVPNQSPKSEKKQKGEKGKDKTKSKKNTKTLGFWKSFKNAMTSDMKSDLIILAIFGLMVVGLKTYYPISVVVSGSMEPVMYRGDFVLASGRKAPNYEKGDIVMWRINKSPIIVHRIIEVTEDGHYLTKGDNNALDDIGLYAKYGHPNPSDGITNDNIKGRVLYHVPKVGYPVMLAKENMIVAVIITLLWDLLYHNVIRRKPFELGRFAYNIISTISMLQLSQFLTH</sequence>
<evidence type="ECO:0000259" key="15">
    <source>
        <dbReference type="Pfam" id="PF00717"/>
    </source>
</evidence>
<evidence type="ECO:0000256" key="9">
    <source>
        <dbReference type="ARBA" id="ARBA00022824"/>
    </source>
</evidence>
<dbReference type="PRINTS" id="PR00728">
    <property type="entry name" value="SIGNALPTASE"/>
</dbReference>
<evidence type="ECO:0000256" key="7">
    <source>
        <dbReference type="ARBA" id="ARBA00022670"/>
    </source>
</evidence>
<evidence type="ECO:0000256" key="3">
    <source>
        <dbReference type="ARBA" id="ARBA00011035"/>
    </source>
</evidence>
<dbReference type="CDD" id="cd06462">
    <property type="entry name" value="Peptidase_S24_S26"/>
    <property type="match status" value="1"/>
</dbReference>
<organism evidence="16 17">
    <name type="scientific">Blattamonas nauphoetae</name>
    <dbReference type="NCBI Taxonomy" id="2049346"/>
    <lineage>
        <taxon>Eukaryota</taxon>
        <taxon>Metamonada</taxon>
        <taxon>Preaxostyla</taxon>
        <taxon>Oxymonadida</taxon>
        <taxon>Blattamonas</taxon>
    </lineage>
</organism>
<gene>
    <name evidence="16" type="ORF">BLNAU_18265</name>
</gene>
<proteinExistence type="inferred from homology"/>
<evidence type="ECO:0000256" key="10">
    <source>
        <dbReference type="ARBA" id="ARBA00022989"/>
    </source>
</evidence>
<dbReference type="NCBIfam" id="TIGR02228">
    <property type="entry name" value="sigpep_I_arch"/>
    <property type="match status" value="1"/>
</dbReference>
<protein>
    <recommendedName>
        <fullName evidence="5">Signal peptidase complex catalytic subunit SEC11</fullName>
        <ecNumber evidence="4">3.4.21.89</ecNumber>
    </recommendedName>
    <alternativeName>
        <fullName evidence="6">Signal peptidase complex catalytic subunit sec11</fullName>
    </alternativeName>
</protein>
<dbReference type="SUPFAM" id="SSF51306">
    <property type="entry name" value="LexA/Signal peptidase"/>
    <property type="match status" value="1"/>
</dbReference>
<dbReference type="PROSITE" id="PS00761">
    <property type="entry name" value="SPASE_I_3"/>
    <property type="match status" value="1"/>
</dbReference>
<feature type="region of interest" description="Disordered" evidence="13">
    <location>
        <begin position="1"/>
        <end position="49"/>
    </location>
</feature>
<name>A0ABQ9X538_9EUKA</name>
<keyword evidence="10 14" id="KW-1133">Transmembrane helix</keyword>
<dbReference type="PANTHER" id="PTHR10806">
    <property type="entry name" value="SIGNAL PEPTIDASE COMPLEX CATALYTIC SUBUNIT SEC11"/>
    <property type="match status" value="1"/>
</dbReference>
<dbReference type="EMBL" id="JARBJD010000218">
    <property type="protein sequence ID" value="KAK2946807.1"/>
    <property type="molecule type" value="Genomic_DNA"/>
</dbReference>
<evidence type="ECO:0000313" key="16">
    <source>
        <dbReference type="EMBL" id="KAK2946807.1"/>
    </source>
</evidence>
<feature type="domain" description="Peptidase S24/S26A/S26B/S26C" evidence="15">
    <location>
        <begin position="93"/>
        <end position="161"/>
    </location>
</feature>
<reference evidence="16 17" key="1">
    <citation type="journal article" date="2022" name="bioRxiv">
        <title>Genomics of Preaxostyla Flagellates Illuminates Evolutionary Transitions and the Path Towards Mitochondrial Loss.</title>
        <authorList>
            <person name="Novak L.V.F."/>
            <person name="Treitli S.C."/>
            <person name="Pyrih J."/>
            <person name="Halakuc P."/>
            <person name="Pipaliya S.V."/>
            <person name="Vacek V."/>
            <person name="Brzon O."/>
            <person name="Soukal P."/>
            <person name="Eme L."/>
            <person name="Dacks J.B."/>
            <person name="Karnkowska A."/>
            <person name="Elias M."/>
            <person name="Hampl V."/>
        </authorList>
    </citation>
    <scope>NUCLEOTIDE SEQUENCE [LARGE SCALE GENOMIC DNA]</scope>
    <source>
        <strain evidence="16">NAU3</strain>
        <tissue evidence="16">Gut</tissue>
    </source>
</reference>
<dbReference type="PANTHER" id="PTHR10806:SF6">
    <property type="entry name" value="SIGNAL PEPTIDASE COMPLEX CATALYTIC SUBUNIT SEC11"/>
    <property type="match status" value="1"/>
</dbReference>
<keyword evidence="8 14" id="KW-0812">Transmembrane</keyword>
<keyword evidence="7" id="KW-0645">Protease</keyword>
<feature type="compositionally biased region" description="Basic and acidic residues" evidence="13">
    <location>
        <begin position="1"/>
        <end position="22"/>
    </location>
</feature>
<keyword evidence="17" id="KW-1185">Reference proteome</keyword>
<comment type="function">
    <text evidence="12">Catalytic component of the signal peptidase complex (SPC) which catalyzes the cleavage of N-terminal signal sequences from nascent proteins as they are translocated into the lumen of the endoplasmic reticulum. Specifically cleaves N-terminal signal peptides that contain a hydrophobic alpha-helix (h-region) shorter than 18-20 amino acids.</text>
</comment>
<dbReference type="EC" id="3.4.21.89" evidence="4"/>
<evidence type="ECO:0000256" key="11">
    <source>
        <dbReference type="ARBA" id="ARBA00023136"/>
    </source>
</evidence>
<comment type="subcellular location">
    <subcellularLocation>
        <location evidence="2">Endoplasmic reticulum membrane</location>
        <topology evidence="2">Single-pass type II membrane protein</topology>
    </subcellularLocation>
</comment>
<evidence type="ECO:0000256" key="4">
    <source>
        <dbReference type="ARBA" id="ARBA00013208"/>
    </source>
</evidence>
<keyword evidence="9" id="KW-0256">Endoplasmic reticulum</keyword>
<comment type="caution">
    <text evidence="16">The sequence shown here is derived from an EMBL/GenBank/DDBJ whole genome shotgun (WGS) entry which is preliminary data.</text>
</comment>
<evidence type="ECO:0000256" key="1">
    <source>
        <dbReference type="ARBA" id="ARBA00000677"/>
    </source>
</evidence>
<dbReference type="GO" id="GO:0009003">
    <property type="term" value="F:signal peptidase activity"/>
    <property type="evidence" value="ECO:0007669"/>
    <property type="project" value="UniProtKB-EC"/>
</dbReference>
<evidence type="ECO:0000256" key="2">
    <source>
        <dbReference type="ARBA" id="ARBA00004648"/>
    </source>
</evidence>
<accession>A0ABQ9X538</accession>
<dbReference type="InterPro" id="IPR001733">
    <property type="entry name" value="Peptidase_S26B"/>
</dbReference>